<organism evidence="4 5">
    <name type="scientific">Carboxylicivirga marina</name>
    <dbReference type="NCBI Taxonomy" id="2800988"/>
    <lineage>
        <taxon>Bacteria</taxon>
        <taxon>Pseudomonadati</taxon>
        <taxon>Bacteroidota</taxon>
        <taxon>Bacteroidia</taxon>
        <taxon>Marinilabiliales</taxon>
        <taxon>Marinilabiliaceae</taxon>
        <taxon>Carboxylicivirga</taxon>
    </lineage>
</organism>
<dbReference type="PANTHER" id="PTHR36453">
    <property type="entry name" value="SECRETED PROTEIN-RELATED"/>
    <property type="match status" value="1"/>
</dbReference>
<dbReference type="Gene3D" id="2.160.20.10">
    <property type="entry name" value="Single-stranded right-handed beta-helix, Pectin lyase-like"/>
    <property type="match status" value="2"/>
</dbReference>
<evidence type="ECO:0000259" key="2">
    <source>
        <dbReference type="Pfam" id="PF13229"/>
    </source>
</evidence>
<dbReference type="InterPro" id="IPR012334">
    <property type="entry name" value="Pectin_lyas_fold"/>
</dbReference>
<keyword evidence="5" id="KW-1185">Reference proteome</keyword>
<feature type="domain" description="Right handed beta helix" evidence="2">
    <location>
        <begin position="353"/>
        <end position="460"/>
    </location>
</feature>
<evidence type="ECO:0000313" key="4">
    <source>
        <dbReference type="EMBL" id="MBK3517519.1"/>
    </source>
</evidence>
<dbReference type="InterPro" id="IPR039448">
    <property type="entry name" value="Beta_helix"/>
</dbReference>
<evidence type="ECO:0000259" key="1">
    <source>
        <dbReference type="Pfam" id="PF00754"/>
    </source>
</evidence>
<proteinExistence type="predicted"/>
<dbReference type="Pfam" id="PF00754">
    <property type="entry name" value="F5_F8_type_C"/>
    <property type="match status" value="1"/>
</dbReference>
<reference evidence="4 5" key="1">
    <citation type="submission" date="2021-01" db="EMBL/GenBank/DDBJ databases">
        <title>Carboxyliciviraga sp.nov., isolated from coastal sediments.</title>
        <authorList>
            <person name="Lu D."/>
            <person name="Zhang T."/>
        </authorList>
    </citation>
    <scope>NUCLEOTIDE SEQUENCE [LARGE SCALE GENOMIC DNA]</scope>
    <source>
        <strain evidence="4 5">N1Y132</strain>
    </source>
</reference>
<protein>
    <submittedName>
        <fullName evidence="4">Right-handed parallel beta-helix repeat-containing protein</fullName>
    </submittedName>
</protein>
<dbReference type="SUPFAM" id="SSF49785">
    <property type="entry name" value="Galactose-binding domain-like"/>
    <property type="match status" value="1"/>
</dbReference>
<dbReference type="RefSeq" id="WP_200464749.1">
    <property type="nucleotide sequence ID" value="NZ_JAENRR010000017.1"/>
</dbReference>
<dbReference type="SMART" id="SM00710">
    <property type="entry name" value="PbH1"/>
    <property type="match status" value="7"/>
</dbReference>
<dbReference type="SUPFAM" id="SSF51126">
    <property type="entry name" value="Pectin lyase-like"/>
    <property type="match status" value="1"/>
</dbReference>
<feature type="domain" description="F5/8 type C" evidence="1">
    <location>
        <begin position="776"/>
        <end position="860"/>
    </location>
</feature>
<dbReference type="PANTHER" id="PTHR36453:SF1">
    <property type="entry name" value="RIGHT HANDED BETA HELIX DOMAIN-CONTAINING PROTEIN"/>
    <property type="match status" value="1"/>
</dbReference>
<accession>A0ABS1HK36</accession>
<dbReference type="EMBL" id="JAENRR010000017">
    <property type="protein sequence ID" value="MBK3517519.1"/>
    <property type="molecule type" value="Genomic_DNA"/>
</dbReference>
<name>A0ABS1HK36_9BACT</name>
<evidence type="ECO:0000313" key="5">
    <source>
        <dbReference type="Proteomes" id="UP000605676"/>
    </source>
</evidence>
<dbReference type="Proteomes" id="UP000605676">
    <property type="component" value="Unassembled WGS sequence"/>
</dbReference>
<dbReference type="InterPro" id="IPR008979">
    <property type="entry name" value="Galactose-bd-like_sf"/>
</dbReference>
<gene>
    <name evidence="4" type="ORF">JIV24_09240</name>
</gene>
<dbReference type="InterPro" id="IPR048482">
    <property type="entry name" value="GH141_ins"/>
</dbReference>
<dbReference type="InterPro" id="IPR011050">
    <property type="entry name" value="Pectin_lyase_fold/virulence"/>
</dbReference>
<dbReference type="Pfam" id="PF13229">
    <property type="entry name" value="Beta_helix"/>
    <property type="match status" value="1"/>
</dbReference>
<evidence type="ECO:0000259" key="3">
    <source>
        <dbReference type="Pfam" id="PF21231"/>
    </source>
</evidence>
<dbReference type="Gene3D" id="2.60.120.260">
    <property type="entry name" value="Galactose-binding domain-like"/>
    <property type="match status" value="1"/>
</dbReference>
<dbReference type="InterPro" id="IPR006626">
    <property type="entry name" value="PbH1"/>
</dbReference>
<dbReference type="InterPro" id="IPR000421">
    <property type="entry name" value="FA58C"/>
</dbReference>
<comment type="caution">
    <text evidence="4">The sequence shown here is derived from an EMBL/GenBank/DDBJ whole genome shotgun (WGS) entry which is preliminary data.</text>
</comment>
<sequence length="875" mass="99726">MHKLLAISILLVFTSIGKALELYVSPTGHDNNKGSKEYPFKTIIGARNHIRTLSNFDRRQNITVYLEDGTYQIDETISFALEDSAPDGYTYSYCSAEDAKPKLSSGITISNWRQLNTTVNHLPQNSIKHVWVTDLPSGLKPFYVLYDGDKRLTRARSKGFQMSQVIFKKFASRNVAKLEDRPLLRQIPFPANEIQNWPNLNDIEVFFCPVPWCVNFSPLESVDEENKIAWLKYEANSPPFTTPKDYNPAYIENAIIYLDEPGEWVVDTKQGKIYYWPVNGKPSDNIIAPQLMEYIKVEGQINYDKEVDKAVKNITFKGLTFKHGNRYQWWDDHKGWGIQHDWDKFDHANALLRFRGAENCRVEECHFTASGCSAIRLDLHAQNIAIENNLINYVGHMGILLCGYGPGTKDVNKNNRIVNNIIDHCGEVIWHGHAIFVWQSGENYIAHNLIQNCPRKAIGICGVRGPIFKEGQAVDWDEASKTLRWNELDSALQSPENVTQEALLPYLHARNNLVEYNEIYRCRTKIGDGAALNVSGAGTGNQVNSNILIDVVGNGLRTDDWQRGTTFANNIICSGGIVHKGHNHIINNLFINTNIRFTTYPEQQAFPGSIVSNNVMYFTRNSIEPYTERKISNIHTPDDCILKDNIYYSLSHKEKIEHFLTANQNEKSWDKGSVSLDPLFENQLPTYRKVNPSDFVLSKHSPAYNKGFKAIEYDKIGLLKSYPTHLQAMVFPKASGKWLSPNASISFSSINKRVKKHKYQLLSSEEEQDIEFTIQTKNEHQANAIIDLNLKKEINSIRLITSGKDGDSQLNSLTIWISKDNKSWNEIWANDPYHTKTGRIFDIILEQPQSARYIKVGLKQSGVLTLKHINIYGNE</sequence>
<dbReference type="Pfam" id="PF21231">
    <property type="entry name" value="GH141_M"/>
    <property type="match status" value="1"/>
</dbReference>
<feature type="domain" description="GH141-like insertion" evidence="3">
    <location>
        <begin position="242"/>
        <end position="277"/>
    </location>
</feature>